<organism evidence="5 6">
    <name type="scientific">Micrococcus lylae</name>
    <dbReference type="NCBI Taxonomy" id="1273"/>
    <lineage>
        <taxon>Bacteria</taxon>
        <taxon>Bacillati</taxon>
        <taxon>Actinomycetota</taxon>
        <taxon>Actinomycetes</taxon>
        <taxon>Micrococcales</taxon>
        <taxon>Micrococcaceae</taxon>
        <taxon>Micrococcus</taxon>
    </lineage>
</organism>
<dbReference type="SUPFAM" id="SSF116734">
    <property type="entry name" value="DNA methylase specificity domain"/>
    <property type="match status" value="2"/>
</dbReference>
<evidence type="ECO:0000259" key="4">
    <source>
        <dbReference type="Pfam" id="PF01420"/>
    </source>
</evidence>
<evidence type="ECO:0000313" key="6">
    <source>
        <dbReference type="Proteomes" id="UP000196230"/>
    </source>
</evidence>
<proteinExistence type="inferred from homology"/>
<keyword evidence="2" id="KW-0680">Restriction system</keyword>
<dbReference type="InterPro" id="IPR044946">
    <property type="entry name" value="Restrct_endonuc_typeI_TRD_sf"/>
</dbReference>
<keyword evidence="3" id="KW-0238">DNA-binding</keyword>
<feature type="domain" description="Type I restriction modification DNA specificity" evidence="4">
    <location>
        <begin position="14"/>
        <end position="178"/>
    </location>
</feature>
<dbReference type="GO" id="GO:0009035">
    <property type="term" value="F:type I site-specific deoxyribonuclease activity"/>
    <property type="evidence" value="ECO:0007669"/>
    <property type="project" value="UniProtKB-EC"/>
</dbReference>
<evidence type="ECO:0000256" key="3">
    <source>
        <dbReference type="ARBA" id="ARBA00023125"/>
    </source>
</evidence>
<dbReference type="GO" id="GO:0009307">
    <property type="term" value="P:DNA restriction-modification system"/>
    <property type="evidence" value="ECO:0007669"/>
    <property type="project" value="UniProtKB-KW"/>
</dbReference>
<protein>
    <submittedName>
        <fullName evidence="5">Type I restriction-modification system, specificity subunit S</fullName>
        <ecNumber evidence="5">3.1.21.3</ecNumber>
    </submittedName>
</protein>
<feature type="domain" description="Type I restriction modification DNA specificity" evidence="4">
    <location>
        <begin position="291"/>
        <end position="378"/>
    </location>
</feature>
<dbReference type="Proteomes" id="UP000196230">
    <property type="component" value="Unassembled WGS sequence"/>
</dbReference>
<accession>A0A1R4JNX2</accession>
<dbReference type="RefSeq" id="WP_087134449.1">
    <property type="nucleotide sequence ID" value="NZ_FUKP01000065.1"/>
</dbReference>
<dbReference type="Gene3D" id="3.90.220.20">
    <property type="entry name" value="DNA methylase specificity domains"/>
    <property type="match status" value="2"/>
</dbReference>
<dbReference type="InterPro" id="IPR000055">
    <property type="entry name" value="Restrct_endonuc_typeI_TRD"/>
</dbReference>
<dbReference type="AlphaFoldDB" id="A0A1R4JNX2"/>
<dbReference type="EMBL" id="FUKP01000065">
    <property type="protein sequence ID" value="SJN33697.1"/>
    <property type="molecule type" value="Genomic_DNA"/>
</dbReference>
<evidence type="ECO:0000313" key="5">
    <source>
        <dbReference type="EMBL" id="SJN33697.1"/>
    </source>
</evidence>
<reference evidence="5 6" key="1">
    <citation type="submission" date="2017-02" db="EMBL/GenBank/DDBJ databases">
        <authorList>
            <person name="Peterson S.W."/>
        </authorList>
    </citation>
    <scope>NUCLEOTIDE SEQUENCE [LARGE SCALE GENOMIC DNA]</scope>
    <source>
        <strain evidence="5 6">2B3F</strain>
    </source>
</reference>
<dbReference type="EC" id="3.1.21.3" evidence="5"/>
<evidence type="ECO:0000256" key="1">
    <source>
        <dbReference type="ARBA" id="ARBA00010923"/>
    </source>
</evidence>
<evidence type="ECO:0000256" key="2">
    <source>
        <dbReference type="ARBA" id="ARBA00022747"/>
    </source>
</evidence>
<dbReference type="PANTHER" id="PTHR30408:SF12">
    <property type="entry name" value="TYPE I RESTRICTION ENZYME MJAVIII SPECIFICITY SUBUNIT"/>
    <property type="match status" value="1"/>
</dbReference>
<dbReference type="GO" id="GO:0003677">
    <property type="term" value="F:DNA binding"/>
    <property type="evidence" value="ECO:0007669"/>
    <property type="project" value="UniProtKB-KW"/>
</dbReference>
<dbReference type="InterPro" id="IPR052021">
    <property type="entry name" value="Type-I_RS_S_subunit"/>
</dbReference>
<comment type="similarity">
    <text evidence="1">Belongs to the type-I restriction system S methylase family.</text>
</comment>
<name>A0A1R4JNX2_9MICC</name>
<keyword evidence="5" id="KW-0378">Hydrolase</keyword>
<sequence length="414" mass="45680">MTALHGALAPNGGVKLAHVATVLNGGTPRADDMNWNGDLPFVTPPDLRGLEGESILETSRSLTELGASSGSTVADFGLAVSCRAPIGYVGRLSRRSAFNQGCKAVVPSPEVDEKYLAYVLVAARPILEALGRGTTFMEISASDLGSLLVPATGQEEQRRIADYLDRETATIDALIEKQRALISGLRERRSAAVEHAVSGFTTSADETFVEGPSWMGSIPSTWRTFPLWAMYRREKRTGFLEEPMVSVFRDFGVVFKADRANLNETAEDRSIYQLVEPGWFVVNRMKAWQGSVGVSSIRGISSGHYLCFRPLHGENHKFLNWLFRSPQYRHGFAMLSRGVRPGQAEIDNDQLRKMPVVLPPLDEQREIADHLDRETAKIDALIAKAERFIELAQERRAALITAAVTGQIEIPRED</sequence>
<dbReference type="PANTHER" id="PTHR30408">
    <property type="entry name" value="TYPE-1 RESTRICTION ENZYME ECOKI SPECIFICITY PROTEIN"/>
    <property type="match status" value="1"/>
</dbReference>
<gene>
    <name evidence="5" type="ORF">FM125_09650</name>
</gene>
<dbReference type="Pfam" id="PF01420">
    <property type="entry name" value="Methylase_S"/>
    <property type="match status" value="2"/>
</dbReference>